<sequence length="212" mass="22088">MKLGLYVITDRDICGARGVAETVRRAVRGGARIVQLRDKKAGFDDQLRQVEELAEAIDGRARLIVNDRLDVAIAARDRGILVDGVHLGQGDARALTARQALGRHAIVGLTANTSAHLAAVSQLPAGTVDYLGVGVIRPTTTKPDHPPALGVDGFAELVANTQIPCVAIGGITLADVAPLKRAGAAGIAVVSAVCAAADPESAARTLTREWER</sequence>
<dbReference type="Gene3D" id="3.20.20.70">
    <property type="entry name" value="Aldolase class I"/>
    <property type="match status" value="1"/>
</dbReference>
<comment type="similarity">
    <text evidence="10 11">Belongs to the thiamine-phosphate synthase family.</text>
</comment>
<evidence type="ECO:0000256" key="3">
    <source>
        <dbReference type="ARBA" id="ARBA00022679"/>
    </source>
</evidence>
<evidence type="ECO:0000256" key="10">
    <source>
        <dbReference type="HAMAP-Rule" id="MF_00097"/>
    </source>
</evidence>
<dbReference type="InterPro" id="IPR034291">
    <property type="entry name" value="TMP_synthase"/>
</dbReference>
<comment type="function">
    <text evidence="1 10">Condenses 4-methyl-5-(beta-hydroxyethyl)thiazole monophosphate (THZ-P) and 2-methyl-4-amino-5-hydroxymethyl pyrimidine pyrophosphate (HMP-PP) to form thiamine monophosphate (TMP).</text>
</comment>
<feature type="binding site" evidence="10">
    <location>
        <begin position="35"/>
        <end position="39"/>
    </location>
    <ligand>
        <name>4-amino-2-methyl-5-(diphosphooxymethyl)pyrimidine</name>
        <dbReference type="ChEBI" id="CHEBI:57841"/>
    </ligand>
</feature>
<dbReference type="AlphaFoldDB" id="A0AAP5T9F6"/>
<evidence type="ECO:0000313" key="14">
    <source>
        <dbReference type="EMBL" id="MDV7178000.1"/>
    </source>
</evidence>
<dbReference type="Pfam" id="PF02581">
    <property type="entry name" value="TMP-TENI"/>
    <property type="match status" value="1"/>
</dbReference>
<dbReference type="InterPro" id="IPR013785">
    <property type="entry name" value="Aldolase_TIM"/>
</dbReference>
<dbReference type="EC" id="2.5.1.3" evidence="10"/>
<name>A0AAP5T9F6_9MICC</name>
<gene>
    <name evidence="10 14" type="primary">thiE</name>
    <name evidence="14" type="ORF">R4064_10245</name>
</gene>
<dbReference type="GO" id="GO:0009229">
    <property type="term" value="P:thiamine diphosphate biosynthetic process"/>
    <property type="evidence" value="ECO:0007669"/>
    <property type="project" value="UniProtKB-UniRule"/>
</dbReference>
<feature type="binding site" evidence="10">
    <location>
        <position position="91"/>
    </location>
    <ligand>
        <name>Mg(2+)</name>
        <dbReference type="ChEBI" id="CHEBI:18420"/>
    </ligand>
</feature>
<dbReference type="GO" id="GO:0009228">
    <property type="term" value="P:thiamine biosynthetic process"/>
    <property type="evidence" value="ECO:0007669"/>
    <property type="project" value="UniProtKB-KW"/>
</dbReference>
<evidence type="ECO:0000256" key="4">
    <source>
        <dbReference type="ARBA" id="ARBA00022723"/>
    </source>
</evidence>
<proteinExistence type="inferred from homology"/>
<dbReference type="GO" id="GO:0005737">
    <property type="term" value="C:cytoplasm"/>
    <property type="evidence" value="ECO:0007669"/>
    <property type="project" value="TreeGrafter"/>
</dbReference>
<accession>A0AAP5T9F6</accession>
<dbReference type="PANTHER" id="PTHR20857:SF15">
    <property type="entry name" value="THIAMINE-PHOSPHATE SYNTHASE"/>
    <property type="match status" value="1"/>
</dbReference>
<keyword evidence="6 10" id="KW-0784">Thiamine biosynthesis</keyword>
<dbReference type="InterPro" id="IPR036206">
    <property type="entry name" value="ThiamineP_synth_sf"/>
</dbReference>
<feature type="binding site" evidence="10">
    <location>
        <position position="142"/>
    </location>
    <ligand>
        <name>4-amino-2-methyl-5-(diphosphooxymethyl)pyrimidine</name>
        <dbReference type="ChEBI" id="CHEBI:57841"/>
    </ligand>
</feature>
<dbReference type="InterPro" id="IPR022998">
    <property type="entry name" value="ThiamineP_synth_TenI"/>
</dbReference>
<protein>
    <recommendedName>
        <fullName evidence="10">Thiamine-phosphate synthase</fullName>
        <shortName evidence="10">TP synthase</shortName>
        <shortName evidence="10">TPS</shortName>
        <ecNumber evidence="10">2.5.1.3</ecNumber>
    </recommendedName>
    <alternativeName>
        <fullName evidence="10">Thiamine-phosphate pyrophosphorylase</fullName>
        <shortName evidence="10">TMP pyrophosphorylase</shortName>
        <shortName evidence="10">TMP-PPase</shortName>
    </alternativeName>
</protein>
<evidence type="ECO:0000256" key="11">
    <source>
        <dbReference type="RuleBase" id="RU003826"/>
    </source>
</evidence>
<dbReference type="PANTHER" id="PTHR20857">
    <property type="entry name" value="THIAMINE-PHOSPHATE PYROPHOSPHORYLASE"/>
    <property type="match status" value="1"/>
</dbReference>
<evidence type="ECO:0000256" key="2">
    <source>
        <dbReference type="ARBA" id="ARBA00005165"/>
    </source>
</evidence>
<organism evidence="14 15">
    <name type="scientific">Micrococcus yunnanensis</name>
    <dbReference type="NCBI Taxonomy" id="566027"/>
    <lineage>
        <taxon>Bacteria</taxon>
        <taxon>Bacillati</taxon>
        <taxon>Actinomycetota</taxon>
        <taxon>Actinomycetes</taxon>
        <taxon>Micrococcales</taxon>
        <taxon>Micrococcaceae</taxon>
        <taxon>Micrococcus</taxon>
    </lineage>
</organism>
<feature type="binding site" evidence="10">
    <location>
        <position position="110"/>
    </location>
    <ligand>
        <name>4-amino-2-methyl-5-(diphosphooxymethyl)pyrimidine</name>
        <dbReference type="ChEBI" id="CHEBI:57841"/>
    </ligand>
</feature>
<evidence type="ECO:0000256" key="9">
    <source>
        <dbReference type="ARBA" id="ARBA00047883"/>
    </source>
</evidence>
<feature type="binding site" evidence="10">
    <location>
        <position position="170"/>
    </location>
    <ligand>
        <name>2-[(2R,5Z)-2-carboxy-4-methylthiazol-5(2H)-ylidene]ethyl phosphate</name>
        <dbReference type="ChEBI" id="CHEBI:62899"/>
    </ligand>
</feature>
<evidence type="ECO:0000259" key="13">
    <source>
        <dbReference type="Pfam" id="PF02581"/>
    </source>
</evidence>
<dbReference type="SUPFAM" id="SSF51391">
    <property type="entry name" value="Thiamin phosphate synthase"/>
    <property type="match status" value="1"/>
</dbReference>
<dbReference type="HAMAP" id="MF_00097">
    <property type="entry name" value="TMP_synthase"/>
    <property type="match status" value="1"/>
</dbReference>
<evidence type="ECO:0000256" key="1">
    <source>
        <dbReference type="ARBA" id="ARBA00003814"/>
    </source>
</evidence>
<feature type="domain" description="Thiamine phosphate synthase/TenI" evidence="13">
    <location>
        <begin position="5"/>
        <end position="193"/>
    </location>
</feature>
<comment type="catalytic activity">
    <reaction evidence="8 10 11">
        <text>2-(2-carboxy-4-methylthiazol-5-yl)ethyl phosphate + 4-amino-2-methyl-5-(diphosphooxymethyl)pyrimidine + 2 H(+) = thiamine phosphate + CO2 + diphosphate</text>
        <dbReference type="Rhea" id="RHEA:47848"/>
        <dbReference type="ChEBI" id="CHEBI:15378"/>
        <dbReference type="ChEBI" id="CHEBI:16526"/>
        <dbReference type="ChEBI" id="CHEBI:33019"/>
        <dbReference type="ChEBI" id="CHEBI:37575"/>
        <dbReference type="ChEBI" id="CHEBI:57841"/>
        <dbReference type="ChEBI" id="CHEBI:62890"/>
        <dbReference type="EC" id="2.5.1.3"/>
    </reaction>
</comment>
<dbReference type="Proteomes" id="UP001185728">
    <property type="component" value="Unassembled WGS sequence"/>
</dbReference>
<comment type="catalytic activity">
    <reaction evidence="7 10 11">
        <text>4-methyl-5-(2-phosphooxyethyl)-thiazole + 4-amino-2-methyl-5-(diphosphooxymethyl)pyrimidine + H(+) = thiamine phosphate + diphosphate</text>
        <dbReference type="Rhea" id="RHEA:22328"/>
        <dbReference type="ChEBI" id="CHEBI:15378"/>
        <dbReference type="ChEBI" id="CHEBI:33019"/>
        <dbReference type="ChEBI" id="CHEBI:37575"/>
        <dbReference type="ChEBI" id="CHEBI:57841"/>
        <dbReference type="ChEBI" id="CHEBI:58296"/>
        <dbReference type="EC" id="2.5.1.3"/>
    </reaction>
</comment>
<keyword evidence="5 10" id="KW-0460">Magnesium</keyword>
<feature type="binding site" evidence="10">
    <location>
        <begin position="190"/>
        <end position="191"/>
    </location>
    <ligand>
        <name>2-[(2R,5Z)-2-carboxy-4-methylthiazol-5(2H)-ylidene]ethyl phosphate</name>
        <dbReference type="ChEBI" id="CHEBI:62899"/>
    </ligand>
</feature>
<feature type="binding site" evidence="10">
    <location>
        <position position="67"/>
    </location>
    <ligand>
        <name>Mg(2+)</name>
        <dbReference type="ChEBI" id="CHEBI:18420"/>
    </ligand>
</feature>
<keyword evidence="3 10" id="KW-0808">Transferase</keyword>
<comment type="catalytic activity">
    <reaction evidence="9 10 11">
        <text>2-[(2R,5Z)-2-carboxy-4-methylthiazol-5(2H)-ylidene]ethyl phosphate + 4-amino-2-methyl-5-(diphosphooxymethyl)pyrimidine + 2 H(+) = thiamine phosphate + CO2 + diphosphate</text>
        <dbReference type="Rhea" id="RHEA:47844"/>
        <dbReference type="ChEBI" id="CHEBI:15378"/>
        <dbReference type="ChEBI" id="CHEBI:16526"/>
        <dbReference type="ChEBI" id="CHEBI:33019"/>
        <dbReference type="ChEBI" id="CHEBI:37575"/>
        <dbReference type="ChEBI" id="CHEBI:57841"/>
        <dbReference type="ChEBI" id="CHEBI:62899"/>
        <dbReference type="EC" id="2.5.1.3"/>
    </reaction>
</comment>
<comment type="pathway">
    <text evidence="2 10 12">Cofactor biosynthesis; thiamine diphosphate biosynthesis; thiamine phosphate from 4-amino-2-methyl-5-diphosphomethylpyrimidine and 4-methyl-5-(2-phosphoethyl)-thiazole: step 1/1.</text>
</comment>
<dbReference type="CDD" id="cd00564">
    <property type="entry name" value="TMP_TenI"/>
    <property type="match status" value="1"/>
</dbReference>
<dbReference type="GO" id="GO:0004789">
    <property type="term" value="F:thiamine-phosphate diphosphorylase activity"/>
    <property type="evidence" value="ECO:0007669"/>
    <property type="project" value="UniProtKB-UniRule"/>
</dbReference>
<feature type="binding site" evidence="10">
    <location>
        <begin position="139"/>
        <end position="141"/>
    </location>
    <ligand>
        <name>2-[(2R,5Z)-2-carboxy-4-methylthiazol-5(2H)-ylidene]ethyl phosphate</name>
        <dbReference type="ChEBI" id="CHEBI:62899"/>
    </ligand>
</feature>
<evidence type="ECO:0000256" key="6">
    <source>
        <dbReference type="ARBA" id="ARBA00022977"/>
    </source>
</evidence>
<evidence type="ECO:0000256" key="8">
    <source>
        <dbReference type="ARBA" id="ARBA00047851"/>
    </source>
</evidence>
<comment type="caution">
    <text evidence="14">The sequence shown here is derived from an EMBL/GenBank/DDBJ whole genome shotgun (WGS) entry which is preliminary data.</text>
</comment>
<evidence type="ECO:0000256" key="7">
    <source>
        <dbReference type="ARBA" id="ARBA00047334"/>
    </source>
</evidence>
<comment type="cofactor">
    <cofactor evidence="10">
        <name>Mg(2+)</name>
        <dbReference type="ChEBI" id="CHEBI:18420"/>
    </cofactor>
    <text evidence="10">Binds 1 Mg(2+) ion per subunit.</text>
</comment>
<dbReference type="RefSeq" id="WP_282963495.1">
    <property type="nucleotide sequence ID" value="NZ_CP125290.1"/>
</dbReference>
<dbReference type="GO" id="GO:0000287">
    <property type="term" value="F:magnesium ion binding"/>
    <property type="evidence" value="ECO:0007669"/>
    <property type="project" value="UniProtKB-UniRule"/>
</dbReference>
<evidence type="ECO:0000256" key="5">
    <source>
        <dbReference type="ARBA" id="ARBA00022842"/>
    </source>
</evidence>
<dbReference type="NCBIfam" id="TIGR00693">
    <property type="entry name" value="thiE"/>
    <property type="match status" value="1"/>
</dbReference>
<dbReference type="EMBL" id="JAWLUK010000021">
    <property type="protein sequence ID" value="MDV7178000.1"/>
    <property type="molecule type" value="Genomic_DNA"/>
</dbReference>
<keyword evidence="4 10" id="KW-0479">Metal-binding</keyword>
<evidence type="ECO:0000313" key="15">
    <source>
        <dbReference type="Proteomes" id="UP001185728"/>
    </source>
</evidence>
<feature type="binding site" evidence="10">
    <location>
        <position position="66"/>
    </location>
    <ligand>
        <name>4-amino-2-methyl-5-(diphosphooxymethyl)pyrimidine</name>
        <dbReference type="ChEBI" id="CHEBI:57841"/>
    </ligand>
</feature>
<reference evidence="14" key="1">
    <citation type="submission" date="2023-10" db="EMBL/GenBank/DDBJ databases">
        <title>Development of a sustainable strategy for remediation of hydrocarbon-contaminated territories based on the waste exchange concept.</title>
        <authorList>
            <person name="Krivoruchko A."/>
        </authorList>
    </citation>
    <scope>NUCLEOTIDE SEQUENCE</scope>
    <source>
        <strain evidence="14">IEGM 1325</strain>
    </source>
</reference>
<evidence type="ECO:0000256" key="12">
    <source>
        <dbReference type="RuleBase" id="RU004253"/>
    </source>
</evidence>